<dbReference type="PROSITE" id="PS50928">
    <property type="entry name" value="ABC_TM1"/>
    <property type="match status" value="1"/>
</dbReference>
<feature type="transmembrane region" description="Helical" evidence="8">
    <location>
        <begin position="65"/>
        <end position="89"/>
    </location>
</feature>
<keyword evidence="3" id="KW-0813">Transport</keyword>
<comment type="caution">
    <text evidence="10">The sequence shown here is derived from an EMBL/GenBank/DDBJ whole genome shotgun (WGS) entry which is preliminary data.</text>
</comment>
<evidence type="ECO:0000259" key="9">
    <source>
        <dbReference type="PROSITE" id="PS50928"/>
    </source>
</evidence>
<evidence type="ECO:0000256" key="7">
    <source>
        <dbReference type="ARBA" id="ARBA00023136"/>
    </source>
</evidence>
<evidence type="ECO:0000256" key="1">
    <source>
        <dbReference type="ARBA" id="ARBA00004651"/>
    </source>
</evidence>
<keyword evidence="5 8" id="KW-0812">Transmembrane</keyword>
<gene>
    <name evidence="10" type="primary">pstA</name>
    <name evidence="10" type="ORF">MOZ64_09450</name>
</gene>
<dbReference type="RefSeq" id="WP_320326316.1">
    <property type="nucleotide sequence ID" value="NZ_JALBUS010000017.1"/>
</dbReference>
<dbReference type="EMBL" id="JALBUS010000017">
    <property type="protein sequence ID" value="MDX8418056.1"/>
    <property type="molecule type" value="Genomic_DNA"/>
</dbReference>
<reference evidence="10 11" key="1">
    <citation type="submission" date="2022-03" db="EMBL/GenBank/DDBJ databases">
        <title>Novel taxa within the pig intestine.</title>
        <authorList>
            <person name="Wylensek D."/>
            <person name="Bishof K."/>
            <person name="Afrizal A."/>
            <person name="Clavel T."/>
        </authorList>
    </citation>
    <scope>NUCLEOTIDE SEQUENCE [LARGE SCALE GENOMIC DNA]</scope>
    <source>
        <strain evidence="10 11">Cla-KB-P134</strain>
    </source>
</reference>
<evidence type="ECO:0000256" key="6">
    <source>
        <dbReference type="ARBA" id="ARBA00022989"/>
    </source>
</evidence>
<accession>A0ABU4WNB1</accession>
<feature type="transmembrane region" description="Helical" evidence="8">
    <location>
        <begin position="257"/>
        <end position="279"/>
    </location>
</feature>
<sequence length="292" mass="31403">MNERVVRAKRADKIATVIFTIIAAMFFILLFGFAGKVIIGGFLGATPEMFQFAMSGSIGNQLWNTIYLVFISLLVSVPIGIFAGIYLAMYARQGRFTKFLRMCIETLSSLPSIVVGLFGYLVFLVTLGMGKSLLAGALSISILTLPLLTTTTEDAIRGLPAGYLQGALGMGSTKWQSVFHVLLPACLPRIMTGVILAAGRGFGEAAALLYTAGSGSMLNWRNWSFTSPTSPLSLFRPAETLSIQIWNLQVNGQNPDLANLASAVLMILVLIFSIAANVLSRHIQAKNQGDKA</sequence>
<organism evidence="10 11">
    <name type="scientific">Absicoccus intestinalis</name>
    <dbReference type="NCBI Taxonomy" id="2926319"/>
    <lineage>
        <taxon>Bacteria</taxon>
        <taxon>Bacillati</taxon>
        <taxon>Bacillota</taxon>
        <taxon>Erysipelotrichia</taxon>
        <taxon>Erysipelotrichales</taxon>
        <taxon>Erysipelotrichaceae</taxon>
        <taxon>Absicoccus</taxon>
    </lineage>
</organism>
<keyword evidence="4 8" id="KW-1003">Cell membrane</keyword>
<evidence type="ECO:0000313" key="11">
    <source>
        <dbReference type="Proteomes" id="UP001285244"/>
    </source>
</evidence>
<comment type="subcellular location">
    <subcellularLocation>
        <location evidence="1 8">Cell membrane</location>
        <topology evidence="1 8">Multi-pass membrane protein</topology>
    </subcellularLocation>
</comment>
<dbReference type="PANTHER" id="PTHR43470:SF4">
    <property type="entry name" value="ABC TRANSPORTER PERMEASE PROTEIN YQGI-RELATED"/>
    <property type="match status" value="1"/>
</dbReference>
<evidence type="ECO:0000256" key="5">
    <source>
        <dbReference type="ARBA" id="ARBA00022692"/>
    </source>
</evidence>
<feature type="transmembrane region" description="Helical" evidence="8">
    <location>
        <begin position="14"/>
        <end position="45"/>
    </location>
</feature>
<dbReference type="NCBIfam" id="TIGR00974">
    <property type="entry name" value="3a0107s02c"/>
    <property type="match status" value="1"/>
</dbReference>
<keyword evidence="7 8" id="KW-0472">Membrane</keyword>
<evidence type="ECO:0000256" key="4">
    <source>
        <dbReference type="ARBA" id="ARBA00022475"/>
    </source>
</evidence>
<evidence type="ECO:0000256" key="8">
    <source>
        <dbReference type="RuleBase" id="RU363043"/>
    </source>
</evidence>
<comment type="similarity">
    <text evidence="2 8">Belongs to the binding-protein-dependent transport system permease family. CysTW subfamily.</text>
</comment>
<dbReference type="Gene3D" id="1.10.3720.10">
    <property type="entry name" value="MetI-like"/>
    <property type="match status" value="1"/>
</dbReference>
<dbReference type="PANTHER" id="PTHR43470">
    <property type="entry name" value="PHOSPHATE TRANSPORT SYSTEM PERMEASE PROTEIN PSTA-RELATED"/>
    <property type="match status" value="1"/>
</dbReference>
<dbReference type="Proteomes" id="UP001285244">
    <property type="component" value="Unassembled WGS sequence"/>
</dbReference>
<feature type="transmembrane region" description="Helical" evidence="8">
    <location>
        <begin position="110"/>
        <end position="129"/>
    </location>
</feature>
<dbReference type="InterPro" id="IPR005672">
    <property type="entry name" value="Phosphate_PstA"/>
</dbReference>
<evidence type="ECO:0000256" key="2">
    <source>
        <dbReference type="ARBA" id="ARBA00007069"/>
    </source>
</evidence>
<comment type="caution">
    <text evidence="8">Lacks conserved residue(s) required for the propagation of feature annotation.</text>
</comment>
<dbReference type="CDD" id="cd06261">
    <property type="entry name" value="TM_PBP2"/>
    <property type="match status" value="1"/>
</dbReference>
<protein>
    <recommendedName>
        <fullName evidence="8">Phosphate transport system permease protein PstA</fullName>
    </recommendedName>
</protein>
<evidence type="ECO:0000256" key="3">
    <source>
        <dbReference type="ARBA" id="ARBA00022448"/>
    </source>
</evidence>
<dbReference type="InterPro" id="IPR035906">
    <property type="entry name" value="MetI-like_sf"/>
</dbReference>
<keyword evidence="6 8" id="KW-1133">Transmembrane helix</keyword>
<dbReference type="SUPFAM" id="SSF161098">
    <property type="entry name" value="MetI-like"/>
    <property type="match status" value="1"/>
</dbReference>
<name>A0ABU4WNB1_9FIRM</name>
<dbReference type="InterPro" id="IPR000515">
    <property type="entry name" value="MetI-like"/>
</dbReference>
<proteinExistence type="inferred from homology"/>
<dbReference type="Pfam" id="PF00528">
    <property type="entry name" value="BPD_transp_1"/>
    <property type="match status" value="1"/>
</dbReference>
<keyword evidence="11" id="KW-1185">Reference proteome</keyword>
<feature type="domain" description="ABC transmembrane type-1" evidence="9">
    <location>
        <begin position="62"/>
        <end position="276"/>
    </location>
</feature>
<evidence type="ECO:0000313" key="10">
    <source>
        <dbReference type="EMBL" id="MDX8418056.1"/>
    </source>
</evidence>